<dbReference type="EMBL" id="LJIJ01000045">
    <property type="protein sequence ID" value="ODN04394.1"/>
    <property type="molecule type" value="Genomic_DNA"/>
</dbReference>
<feature type="region of interest" description="Disordered" evidence="1">
    <location>
        <begin position="195"/>
        <end position="251"/>
    </location>
</feature>
<keyword evidence="4" id="KW-1185">Reference proteome</keyword>
<proteinExistence type="predicted"/>
<dbReference type="Proteomes" id="UP000094527">
    <property type="component" value="Unassembled WGS sequence"/>
</dbReference>
<evidence type="ECO:0000256" key="2">
    <source>
        <dbReference type="SAM" id="SignalP"/>
    </source>
</evidence>
<organism evidence="3 4">
    <name type="scientific">Orchesella cincta</name>
    <name type="common">Springtail</name>
    <name type="synonym">Podura cincta</name>
    <dbReference type="NCBI Taxonomy" id="48709"/>
    <lineage>
        <taxon>Eukaryota</taxon>
        <taxon>Metazoa</taxon>
        <taxon>Ecdysozoa</taxon>
        <taxon>Arthropoda</taxon>
        <taxon>Hexapoda</taxon>
        <taxon>Collembola</taxon>
        <taxon>Entomobryomorpha</taxon>
        <taxon>Entomobryoidea</taxon>
        <taxon>Orchesellidae</taxon>
        <taxon>Orchesellinae</taxon>
        <taxon>Orchesella</taxon>
    </lineage>
</organism>
<feature type="compositionally biased region" description="Polar residues" evidence="1">
    <location>
        <begin position="227"/>
        <end position="251"/>
    </location>
</feature>
<reference evidence="3 4" key="1">
    <citation type="journal article" date="2016" name="Genome Biol. Evol.">
        <title>Gene Family Evolution Reflects Adaptation to Soil Environmental Stressors in the Genome of the Collembolan Orchesella cincta.</title>
        <authorList>
            <person name="Faddeeva-Vakhrusheva A."/>
            <person name="Derks M.F."/>
            <person name="Anvar S.Y."/>
            <person name="Agamennone V."/>
            <person name="Suring W."/>
            <person name="Smit S."/>
            <person name="van Straalen N.M."/>
            <person name="Roelofs D."/>
        </authorList>
    </citation>
    <scope>NUCLEOTIDE SEQUENCE [LARGE SCALE GENOMIC DNA]</scope>
    <source>
        <tissue evidence="3">Mixed pool</tissue>
    </source>
</reference>
<keyword evidence="2" id="KW-0732">Signal</keyword>
<gene>
    <name evidence="3" type="ORF">Ocin01_02295</name>
</gene>
<dbReference type="OrthoDB" id="10683355at2759"/>
<sequence>MRKITDCVPHITFVLLVSSTFLEIRANELSNSIQPKSTLAANTVSIDLSQCACTAKELPCDFSIIKSPLLEISCLNGENLCCPMERTTPVSTTPADNNKNETTNTNDAEVNPTTSSNVNIKVYSIKPMRDELEPSDQIILGKQKPKKKCQCKARSSCPHKNIDYGFGFHCTYNTVRCCLPDDGTDETADKPVFATTNTTETENDVHASNENVENDTNKENDVGPAASSFQPVATTDSDVTPDANDNGNETESTLMISNSEDRTNVQQPENGELLITEVTNLWKYDDLERDGDCVCLDIQKCRQRLETNNIERRRDTLCPGDMIQCCGGDVMDGITKKKDDSDVDVTHIKPEYPPYHQPIQLPGAIIPTENETESLEIAPSPQAAALPPPKLPTQYHSYEPTNYNRGYNYPPNSYPGQLSGPQNYQQKGLYGTNGQNIRPWVSLSSPSTYSKYPPVRNDHQGYPRGPYPNEARSSKPGGLFDTLASMLG</sequence>
<evidence type="ECO:0000256" key="1">
    <source>
        <dbReference type="SAM" id="MobiDB-lite"/>
    </source>
</evidence>
<protein>
    <submittedName>
        <fullName evidence="3">Uncharacterized protein</fullName>
    </submittedName>
</protein>
<feature type="chain" id="PRO_5008905531" evidence="2">
    <location>
        <begin position="27"/>
        <end position="488"/>
    </location>
</feature>
<evidence type="ECO:0000313" key="4">
    <source>
        <dbReference type="Proteomes" id="UP000094527"/>
    </source>
</evidence>
<accession>A0A1D2NGK8</accession>
<feature type="region of interest" description="Disordered" evidence="1">
    <location>
        <begin position="90"/>
        <end position="114"/>
    </location>
</feature>
<feature type="region of interest" description="Disordered" evidence="1">
    <location>
        <begin position="455"/>
        <end position="488"/>
    </location>
</feature>
<dbReference type="AlphaFoldDB" id="A0A1D2NGK8"/>
<evidence type="ECO:0000313" key="3">
    <source>
        <dbReference type="EMBL" id="ODN04394.1"/>
    </source>
</evidence>
<comment type="caution">
    <text evidence="3">The sequence shown here is derived from an EMBL/GenBank/DDBJ whole genome shotgun (WGS) entry which is preliminary data.</text>
</comment>
<feature type="compositionally biased region" description="Polar residues" evidence="1">
    <location>
        <begin position="195"/>
        <end position="211"/>
    </location>
</feature>
<name>A0A1D2NGK8_ORCCI</name>
<feature type="signal peptide" evidence="2">
    <location>
        <begin position="1"/>
        <end position="26"/>
    </location>
</feature>